<evidence type="ECO:0000256" key="2">
    <source>
        <dbReference type="ARBA" id="ARBA00011098"/>
    </source>
</evidence>
<dbReference type="eggNOG" id="KOG1554">
    <property type="taxonomic scope" value="Eukaryota"/>
</dbReference>
<keyword evidence="5" id="KW-0479">Metal-binding</keyword>
<feature type="domain" description="MPN" evidence="11">
    <location>
        <begin position="75"/>
        <end position="215"/>
    </location>
</feature>
<dbReference type="InterPro" id="IPR000555">
    <property type="entry name" value="JAMM/MPN+_dom"/>
</dbReference>
<comment type="subunit">
    <text evidence="2">Component of the COP9 signalosome (CSN) complex.</text>
</comment>
<dbReference type="GO" id="GO:0046872">
    <property type="term" value="F:metal ion binding"/>
    <property type="evidence" value="ECO:0007669"/>
    <property type="project" value="UniProtKB-KW"/>
</dbReference>
<dbReference type="InterPro" id="IPR050242">
    <property type="entry name" value="JAMM_MPN+_peptidase_M67A"/>
</dbReference>
<feature type="region of interest" description="Disordered" evidence="10">
    <location>
        <begin position="540"/>
        <end position="568"/>
    </location>
</feature>
<organism evidence="13 14">
    <name type="scientific">Candida dubliniensis (strain CD36 / ATCC MYA-646 / CBS 7987 / NCPF 3949 / NRRL Y-17841)</name>
    <name type="common">Yeast</name>
    <dbReference type="NCBI Taxonomy" id="573826"/>
    <lineage>
        <taxon>Eukaryota</taxon>
        <taxon>Fungi</taxon>
        <taxon>Dikarya</taxon>
        <taxon>Ascomycota</taxon>
        <taxon>Saccharomycotina</taxon>
        <taxon>Pichiomycetes</taxon>
        <taxon>Debaryomycetaceae</taxon>
        <taxon>Candida/Lodderomyces clade</taxon>
        <taxon>Candida</taxon>
    </lineage>
</organism>
<dbReference type="PANTHER" id="PTHR10410">
    <property type="entry name" value="EUKARYOTIC TRANSLATION INITIATION FACTOR 3 -RELATED"/>
    <property type="match status" value="1"/>
</dbReference>
<comment type="similarity">
    <text evidence="1">Belongs to the peptidase M67A family. CSN5 subfamily.</text>
</comment>
<feature type="compositionally biased region" description="Acidic residues" evidence="10">
    <location>
        <begin position="450"/>
        <end position="459"/>
    </location>
</feature>
<evidence type="ECO:0000256" key="10">
    <source>
        <dbReference type="SAM" id="MobiDB-lite"/>
    </source>
</evidence>
<dbReference type="AlphaFoldDB" id="B9WG28"/>
<dbReference type="GO" id="GO:0008180">
    <property type="term" value="C:COP9 signalosome"/>
    <property type="evidence" value="ECO:0007669"/>
    <property type="project" value="UniProtKB-KW"/>
</dbReference>
<dbReference type="KEGG" id="cdu:CD36_43240"/>
<dbReference type="GO" id="GO:0006508">
    <property type="term" value="P:proteolysis"/>
    <property type="evidence" value="ECO:0007669"/>
    <property type="project" value="UniProtKB-KW"/>
</dbReference>
<dbReference type="GO" id="GO:0008237">
    <property type="term" value="F:metallopeptidase activity"/>
    <property type="evidence" value="ECO:0007669"/>
    <property type="project" value="UniProtKB-KW"/>
</dbReference>
<evidence type="ECO:0000256" key="7">
    <source>
        <dbReference type="ARBA" id="ARBA00022801"/>
    </source>
</evidence>
<evidence type="ECO:0000256" key="5">
    <source>
        <dbReference type="ARBA" id="ARBA00022723"/>
    </source>
</evidence>
<evidence type="ECO:0000313" key="12">
    <source>
        <dbReference type="CGD" id="CAL0000160692"/>
    </source>
</evidence>
<evidence type="ECO:0000259" key="11">
    <source>
        <dbReference type="PROSITE" id="PS50249"/>
    </source>
</evidence>
<dbReference type="EMBL" id="FM992691">
    <property type="protein sequence ID" value="CAX42198.1"/>
    <property type="molecule type" value="Genomic_DNA"/>
</dbReference>
<dbReference type="InterPro" id="IPR037518">
    <property type="entry name" value="MPN"/>
</dbReference>
<evidence type="ECO:0000256" key="3">
    <source>
        <dbReference type="ARBA" id="ARBA00014880"/>
    </source>
</evidence>
<evidence type="ECO:0000313" key="13">
    <source>
        <dbReference type="EMBL" id="CAX42198.1"/>
    </source>
</evidence>
<dbReference type="PROSITE" id="PS50249">
    <property type="entry name" value="MPN"/>
    <property type="match status" value="1"/>
</dbReference>
<dbReference type="Pfam" id="PF01398">
    <property type="entry name" value="JAB"/>
    <property type="match status" value="1"/>
</dbReference>
<dbReference type="SMART" id="SM00232">
    <property type="entry name" value="JAB_MPN"/>
    <property type="match status" value="1"/>
</dbReference>
<feature type="compositionally biased region" description="Acidic residues" evidence="10">
    <location>
        <begin position="415"/>
        <end position="435"/>
    </location>
</feature>
<dbReference type="Proteomes" id="UP000002605">
    <property type="component" value="Chromosome 4"/>
</dbReference>
<dbReference type="RefSeq" id="XP_002419982.1">
    <property type="nucleotide sequence ID" value="XM_002419937.1"/>
</dbReference>
<proteinExistence type="inferred from homology"/>
<feature type="region of interest" description="Disordered" evidence="10">
    <location>
        <begin position="375"/>
        <end position="459"/>
    </location>
</feature>
<evidence type="ECO:0000256" key="6">
    <source>
        <dbReference type="ARBA" id="ARBA00022790"/>
    </source>
</evidence>
<sequence>MTCLDELACLLELKPDTIRSNSRNSKIKTIDLYQQNETIGEPSQDQDKFYRLPAMDPVVRDKKPWKQDVNYFNKCYISSLALMKMCIHAQTGGSIEIMGMLVGKISGHAIIVMDTYRLPVEGTETRVNAQNEAYTYMVEHLTERQQLSNGRNEENIVGWYHSHPGYGCWLSGIDVSTQSLNQGFQDPYLAIVVDPVKTLKQGKVEIGAFRTYPEGSQQSSANRIKKNQNKPHNNANQKILPKSKQKDFGSHADKYYGLDIEIFTSSWDDKVIEMLKDEDSLTWMKNLLVDSNNDKVLGIKKDEIRYIELIKNYELISQGNYNADEGGTIFDLIEQLKKQANASKLMLNKITNMQLDPNFESVLYKRLLKKSQKSSTTTKKNKRDLATDIDDETMLDESDLEKNVSTGGIETSVSSDDDEEEEGEGEEEEEEEEENAPSKNENEDDKNQVDEVDSDDEDDDLLQEVSALEKYNFDERYANESTNRFIHPKQKMKHKNRPMMSEWRRFGHQNQQIPPDYMYQWSSNSANLAKASKINRRKERLARLEGPNIEDKKQFELGQQGSPESRAKSANLVKLAKSIGLNEVFDLITLDAQQKLFG</sequence>
<evidence type="ECO:0000256" key="1">
    <source>
        <dbReference type="ARBA" id="ARBA00006008"/>
    </source>
</evidence>
<keyword evidence="8" id="KW-0862">Zinc</keyword>
<keyword evidence="6" id="KW-0736">Signalosome</keyword>
<dbReference type="SUPFAM" id="SSF102712">
    <property type="entry name" value="JAB1/MPN domain"/>
    <property type="match status" value="1"/>
</dbReference>
<feature type="region of interest" description="Disordered" evidence="10">
    <location>
        <begin position="214"/>
        <end position="243"/>
    </location>
</feature>
<feature type="compositionally biased region" description="Acidic residues" evidence="10">
    <location>
        <begin position="387"/>
        <end position="399"/>
    </location>
</feature>
<dbReference type="HOGENOM" id="CLU_031199_1_0_1"/>
<dbReference type="Gene3D" id="3.40.140.10">
    <property type="entry name" value="Cytidine Deaminase, domain 2"/>
    <property type="match status" value="1"/>
</dbReference>
<dbReference type="FunFam" id="3.40.140.10:FF:000003">
    <property type="entry name" value="COP9 signalosome complex subunit 5"/>
    <property type="match status" value="1"/>
</dbReference>
<feature type="compositionally biased region" description="Polar residues" evidence="10">
    <location>
        <begin position="403"/>
        <end position="414"/>
    </location>
</feature>
<dbReference type="OrthoDB" id="605656at2759"/>
<dbReference type="MEROPS" id="M67.A01"/>
<dbReference type="GeneID" id="8047724"/>
<evidence type="ECO:0000256" key="8">
    <source>
        <dbReference type="ARBA" id="ARBA00022833"/>
    </source>
</evidence>
<protein>
    <recommendedName>
        <fullName evidence="3">COP9 signalosome complex subunit 5</fullName>
    </recommendedName>
</protein>
<keyword evidence="7" id="KW-0378">Hydrolase</keyword>
<keyword evidence="14" id="KW-1185">Reference proteome</keyword>
<gene>
    <name evidence="12" type="ordered locus">Cd36_43240</name>
    <name evidence="13" type="ORF">CD36_43240</name>
</gene>
<reference evidence="13 14" key="1">
    <citation type="journal article" date="2009" name="Genome Res.">
        <title>Comparative genomics of the fungal pathogens Candida dubliniensis and Candida albicans.</title>
        <authorList>
            <person name="Jackson A.P."/>
            <person name="Gamble J.A."/>
            <person name="Yeomans T."/>
            <person name="Moran G.P."/>
            <person name="Saunders D."/>
            <person name="Harris D."/>
            <person name="Aslett M."/>
            <person name="Barrell J.F."/>
            <person name="Butler G."/>
            <person name="Citiulo F."/>
            <person name="Coleman D.C."/>
            <person name="de Groot P.W.J."/>
            <person name="Goodwin T.J."/>
            <person name="Quail M.A."/>
            <person name="McQuillan J."/>
            <person name="Munro C.A."/>
            <person name="Pain A."/>
            <person name="Poulter R.T."/>
            <person name="Rajandream M.A."/>
            <person name="Renauld H."/>
            <person name="Spiering M.J."/>
            <person name="Tivey A."/>
            <person name="Gow N.A.R."/>
            <person name="Barrell B."/>
            <person name="Sullivan D.J."/>
            <person name="Berriman M."/>
        </authorList>
    </citation>
    <scope>NUCLEOTIDE SEQUENCE [LARGE SCALE GENOMIC DNA]</scope>
    <source>
        <strain evidence="14">CD36 / ATCC MYA-646 / CBS 7987 / NCPF 3949 / NRRL Y-17841</strain>
    </source>
</reference>
<dbReference type="CDD" id="cd08069">
    <property type="entry name" value="MPN_RPN11_CSN5"/>
    <property type="match status" value="1"/>
</dbReference>
<keyword evidence="4" id="KW-0645">Protease</keyword>
<name>B9WG28_CANDC</name>
<accession>B9WG28</accession>
<evidence type="ECO:0000256" key="9">
    <source>
        <dbReference type="ARBA" id="ARBA00023049"/>
    </source>
</evidence>
<keyword evidence="9" id="KW-0482">Metalloprotease</keyword>
<dbReference type="CGD" id="CAL0000160692">
    <property type="gene designation" value="Cd36_43240"/>
</dbReference>
<evidence type="ECO:0000256" key="4">
    <source>
        <dbReference type="ARBA" id="ARBA00022670"/>
    </source>
</evidence>
<dbReference type="GO" id="GO:0000338">
    <property type="term" value="P:protein deneddylation"/>
    <property type="evidence" value="ECO:0007669"/>
    <property type="project" value="UniProtKB-ARBA"/>
</dbReference>
<evidence type="ECO:0000313" key="14">
    <source>
        <dbReference type="Proteomes" id="UP000002605"/>
    </source>
</evidence>